<feature type="transmembrane region" description="Helical" evidence="1">
    <location>
        <begin position="6"/>
        <end position="31"/>
    </location>
</feature>
<dbReference type="InterPro" id="IPR013901">
    <property type="entry name" value="Anthrone_oxy"/>
</dbReference>
<comment type="caution">
    <text evidence="2">The sequence shown here is derived from an EMBL/GenBank/DDBJ whole genome shotgun (WGS) entry which is preliminary data.</text>
</comment>
<organism evidence="2 3">
    <name type="scientific">Saccharothrix violaceirubra</name>
    <dbReference type="NCBI Taxonomy" id="413306"/>
    <lineage>
        <taxon>Bacteria</taxon>
        <taxon>Bacillati</taxon>
        <taxon>Actinomycetota</taxon>
        <taxon>Actinomycetes</taxon>
        <taxon>Pseudonocardiales</taxon>
        <taxon>Pseudonocardiaceae</taxon>
        <taxon>Saccharothrix</taxon>
    </lineage>
</organism>
<dbReference type="AlphaFoldDB" id="A0A7W7SZV8"/>
<dbReference type="RefSeq" id="WP_184666182.1">
    <property type="nucleotide sequence ID" value="NZ_BAABAI010000036.1"/>
</dbReference>
<reference evidence="2 3" key="1">
    <citation type="submission" date="2020-08" db="EMBL/GenBank/DDBJ databases">
        <title>Sequencing the genomes of 1000 actinobacteria strains.</title>
        <authorList>
            <person name="Klenk H.-P."/>
        </authorList>
    </citation>
    <scope>NUCLEOTIDE SEQUENCE [LARGE SCALE GENOMIC DNA]</scope>
    <source>
        <strain evidence="2 3">DSM 45084</strain>
    </source>
</reference>
<proteinExistence type="predicted"/>
<dbReference type="Proteomes" id="UP000542674">
    <property type="component" value="Unassembled WGS sequence"/>
</dbReference>
<dbReference type="Pfam" id="PF08592">
    <property type="entry name" value="Anthrone_oxy"/>
    <property type="match status" value="1"/>
</dbReference>
<keyword evidence="1" id="KW-0812">Transmembrane</keyword>
<keyword evidence="3" id="KW-1185">Reference proteome</keyword>
<evidence type="ECO:0008006" key="4">
    <source>
        <dbReference type="Google" id="ProtNLM"/>
    </source>
</evidence>
<keyword evidence="1" id="KW-0472">Membrane</keyword>
<feature type="transmembrane region" description="Helical" evidence="1">
    <location>
        <begin position="77"/>
        <end position="95"/>
    </location>
</feature>
<evidence type="ECO:0000256" key="1">
    <source>
        <dbReference type="SAM" id="Phobius"/>
    </source>
</evidence>
<evidence type="ECO:0000313" key="2">
    <source>
        <dbReference type="EMBL" id="MBB4963402.1"/>
    </source>
</evidence>
<evidence type="ECO:0000313" key="3">
    <source>
        <dbReference type="Proteomes" id="UP000542674"/>
    </source>
</evidence>
<protein>
    <recommendedName>
        <fullName evidence="4">DUF1772 domain-containing protein</fullName>
    </recommendedName>
</protein>
<dbReference type="EMBL" id="JACHJS010000001">
    <property type="protein sequence ID" value="MBB4963402.1"/>
    <property type="molecule type" value="Genomic_DNA"/>
</dbReference>
<keyword evidence="1" id="KW-1133">Transmembrane helix</keyword>
<sequence>MTAVLVLVVLSANGLAAGVLLWSAVCGVPLLRTLDPGRYIEVERLWGNRFEPFQPICVVLTVLADVLLAVTGPVSRPLFAVAAVAAAGVIAISTTRNVPLKRWVMSLDPAAPPEDFEEHDPRPEWARWNLTRTVLASVAFVANALAVAGAF</sequence>
<accession>A0A7W7SZV8</accession>
<gene>
    <name evidence="2" type="ORF">F4559_000761</name>
</gene>
<name>A0A7W7SZV8_9PSEU</name>